<organism evidence="1 2">
    <name type="scientific">Tropilaelaps mercedesae</name>
    <dbReference type="NCBI Taxonomy" id="418985"/>
    <lineage>
        <taxon>Eukaryota</taxon>
        <taxon>Metazoa</taxon>
        <taxon>Ecdysozoa</taxon>
        <taxon>Arthropoda</taxon>
        <taxon>Chelicerata</taxon>
        <taxon>Arachnida</taxon>
        <taxon>Acari</taxon>
        <taxon>Parasitiformes</taxon>
        <taxon>Mesostigmata</taxon>
        <taxon>Gamasina</taxon>
        <taxon>Dermanyssoidea</taxon>
        <taxon>Laelapidae</taxon>
        <taxon>Tropilaelaps</taxon>
    </lineage>
</organism>
<dbReference type="OrthoDB" id="10558383at2759"/>
<dbReference type="InParanoid" id="A0A1V9XZK7"/>
<comment type="caution">
    <text evidence="1">The sequence shown here is derived from an EMBL/GenBank/DDBJ whole genome shotgun (WGS) entry which is preliminary data.</text>
</comment>
<proteinExistence type="predicted"/>
<name>A0A1V9XZK7_9ACAR</name>
<keyword evidence="2" id="KW-1185">Reference proteome</keyword>
<sequence>MMESYDDEPKCWRSSKKLPFKQVYFGLKQIVRDGVPQHLQRLHEALELTNCLPPASEVTWDHEVPLCRSRIQQALSMLMQDLRSLEDMQVTVRDEEMIKFKELASPCCEAVNNAIRDAKQGTIIRCII</sequence>
<dbReference type="AlphaFoldDB" id="A0A1V9XZK7"/>
<gene>
    <name evidence="1" type="ORF">BIW11_06077</name>
</gene>
<protein>
    <submittedName>
        <fullName evidence="1">Syntaxin-17-like</fullName>
    </submittedName>
</protein>
<accession>A0A1V9XZK7</accession>
<dbReference type="EMBL" id="MNPL01001647">
    <property type="protein sequence ID" value="OQR78937.1"/>
    <property type="molecule type" value="Genomic_DNA"/>
</dbReference>
<dbReference type="Proteomes" id="UP000192247">
    <property type="component" value="Unassembled WGS sequence"/>
</dbReference>
<reference evidence="1 2" key="1">
    <citation type="journal article" date="2017" name="Gigascience">
        <title>Draft genome of the honey bee ectoparasitic mite, Tropilaelaps mercedesae, is shaped by the parasitic life history.</title>
        <authorList>
            <person name="Dong X."/>
            <person name="Armstrong S.D."/>
            <person name="Xia D."/>
            <person name="Makepeace B.L."/>
            <person name="Darby A.C."/>
            <person name="Kadowaki T."/>
        </authorList>
    </citation>
    <scope>NUCLEOTIDE SEQUENCE [LARGE SCALE GENOMIC DNA]</scope>
    <source>
        <strain evidence="1">Wuxi-XJTLU</strain>
    </source>
</reference>
<evidence type="ECO:0000313" key="2">
    <source>
        <dbReference type="Proteomes" id="UP000192247"/>
    </source>
</evidence>
<evidence type="ECO:0000313" key="1">
    <source>
        <dbReference type="EMBL" id="OQR78937.1"/>
    </source>
</evidence>